<feature type="transmembrane region" description="Helical" evidence="11">
    <location>
        <begin position="534"/>
        <end position="557"/>
    </location>
</feature>
<dbReference type="InterPro" id="IPR011992">
    <property type="entry name" value="EF-hand-dom_pair"/>
</dbReference>
<dbReference type="Gene3D" id="1.10.238.10">
    <property type="entry name" value="EF-hand"/>
    <property type="match status" value="2"/>
</dbReference>
<dbReference type="InterPro" id="IPR002048">
    <property type="entry name" value="EF_hand_dom"/>
</dbReference>
<dbReference type="Pfam" id="PF13499">
    <property type="entry name" value="EF-hand_7"/>
    <property type="match status" value="1"/>
</dbReference>
<feature type="transmembrane region" description="Helical" evidence="11">
    <location>
        <begin position="469"/>
        <end position="491"/>
    </location>
</feature>
<dbReference type="InterPro" id="IPR018247">
    <property type="entry name" value="EF_Hand_1_Ca_BS"/>
</dbReference>
<dbReference type="InterPro" id="IPR050403">
    <property type="entry name" value="Myosin_RLC"/>
</dbReference>
<organism evidence="13 14">
    <name type="scientific">Polyrhizophydium stewartii</name>
    <dbReference type="NCBI Taxonomy" id="2732419"/>
    <lineage>
        <taxon>Eukaryota</taxon>
        <taxon>Fungi</taxon>
        <taxon>Fungi incertae sedis</taxon>
        <taxon>Chytridiomycota</taxon>
        <taxon>Chytridiomycota incertae sedis</taxon>
        <taxon>Chytridiomycetes</taxon>
        <taxon>Rhizophydiales</taxon>
        <taxon>Rhizophydiales incertae sedis</taxon>
        <taxon>Polyrhizophydium</taxon>
    </lineage>
</organism>
<comment type="catalytic activity">
    <reaction evidence="9">
        <text>fluoride(in) = fluoride(out)</text>
        <dbReference type="Rhea" id="RHEA:76159"/>
        <dbReference type="ChEBI" id="CHEBI:17051"/>
    </reaction>
    <physiologicalReaction direction="left-to-right" evidence="9">
        <dbReference type="Rhea" id="RHEA:76160"/>
    </physiologicalReaction>
</comment>
<dbReference type="PROSITE" id="PS00018">
    <property type="entry name" value="EF_HAND_1"/>
    <property type="match status" value="1"/>
</dbReference>
<evidence type="ECO:0000256" key="9">
    <source>
        <dbReference type="ARBA" id="ARBA00035585"/>
    </source>
</evidence>
<evidence type="ECO:0000256" key="1">
    <source>
        <dbReference type="ARBA" id="ARBA00004651"/>
    </source>
</evidence>
<feature type="transmembrane region" description="Helical" evidence="11">
    <location>
        <begin position="203"/>
        <end position="222"/>
    </location>
</feature>
<evidence type="ECO:0000256" key="10">
    <source>
        <dbReference type="SAM" id="MobiDB-lite"/>
    </source>
</evidence>
<dbReference type="InterPro" id="IPR003691">
    <property type="entry name" value="FluC"/>
</dbReference>
<evidence type="ECO:0000256" key="4">
    <source>
        <dbReference type="ARBA" id="ARBA00022737"/>
    </source>
</evidence>
<feature type="compositionally biased region" description="Basic residues" evidence="10">
    <location>
        <begin position="19"/>
        <end position="29"/>
    </location>
</feature>
<accession>A0ABR4MXN2</accession>
<evidence type="ECO:0000256" key="7">
    <source>
        <dbReference type="ARBA" id="ARBA00023136"/>
    </source>
</evidence>
<evidence type="ECO:0000256" key="3">
    <source>
        <dbReference type="ARBA" id="ARBA00022692"/>
    </source>
</evidence>
<keyword evidence="2" id="KW-1003">Cell membrane</keyword>
<evidence type="ECO:0000256" key="2">
    <source>
        <dbReference type="ARBA" id="ARBA00022475"/>
    </source>
</evidence>
<feature type="transmembrane region" description="Helical" evidence="11">
    <location>
        <begin position="497"/>
        <end position="522"/>
    </location>
</feature>
<name>A0ABR4MXN2_9FUNG</name>
<dbReference type="EMBL" id="JADGIZ020000081">
    <property type="protein sequence ID" value="KAL2911995.1"/>
    <property type="molecule type" value="Genomic_DNA"/>
</dbReference>
<evidence type="ECO:0000313" key="13">
    <source>
        <dbReference type="EMBL" id="KAL2911995.1"/>
    </source>
</evidence>
<sequence length="570" mass="61028">MRTRERHTRARAATTPRQSQRKQKKKRAVRQNSNVFAMFDQKQIGEFKEAFSLIDHDNDGFLDKEDLKDMLASLGQNPTDEYIDDMISEAPGSINFTMFLTLMGEKMSGTDPEHEILQAFECFDEAKSGLINADVLREAMTTMGDRFTDDEVDIMFKGFPLDRSDNFNYRQFVQVLKHGDMLTLRLEEPAPHARTPALKWSRALLAQLVLWSGLGVLVRVGLLRLHSYADPPVAAILYPQVVGCLIMGWVDRNKSTLARRFPDLLVGLSTGFCGSITTFSSFALAAFTEFAGVQRLGRPAGDNVLAGLAMIGLTVGMSVAACQAGSNLADLVPALDLSIFNADPTTSTATTATTATTTTTTTAIGATSATAATAAAAPQEPRMSDQRGESELPLGSVMQRIDALVARAGPDWLVPLVLCAIVYVPGIAVSFAAPIGTAGLGFALLFAPVGTLLRYALSRFNSAVPGFPMGTFTVNTVGSAMLFLLFTLRGVVGGTGSPMVCALLVGLSDGLCGCLTTISTFAMELQRLPTRQAYIYFVASVASALMLGIVLTGSWLWANPDGAVLGVCSA</sequence>
<comment type="similarity">
    <text evidence="8">Belongs to the fluoride channel Fluc/FEX (TC 1.A.43) family.</text>
</comment>
<feature type="transmembrane region" description="Helical" evidence="11">
    <location>
        <begin position="234"/>
        <end position="252"/>
    </location>
</feature>
<dbReference type="SUPFAM" id="SSF47473">
    <property type="entry name" value="EF-hand"/>
    <property type="match status" value="1"/>
</dbReference>
<dbReference type="SMART" id="SM00054">
    <property type="entry name" value="EFh"/>
    <property type="match status" value="2"/>
</dbReference>
<proteinExistence type="inferred from homology"/>
<keyword evidence="14" id="KW-1185">Reference proteome</keyword>
<keyword evidence="7 11" id="KW-0472">Membrane</keyword>
<keyword evidence="3 11" id="KW-0812">Transmembrane</keyword>
<feature type="domain" description="EF-hand" evidence="12">
    <location>
        <begin position="42"/>
        <end position="77"/>
    </location>
</feature>
<dbReference type="CDD" id="cd00051">
    <property type="entry name" value="EFh"/>
    <property type="match status" value="1"/>
</dbReference>
<reference evidence="13 14" key="1">
    <citation type="submission" date="2023-09" db="EMBL/GenBank/DDBJ databases">
        <title>Pangenome analysis of Batrachochytrium dendrobatidis and related Chytrids.</title>
        <authorList>
            <person name="Yacoub M.N."/>
            <person name="Stajich J.E."/>
            <person name="James T.Y."/>
        </authorList>
    </citation>
    <scope>NUCLEOTIDE SEQUENCE [LARGE SCALE GENOMIC DNA]</scope>
    <source>
        <strain evidence="13 14">JEL0888</strain>
    </source>
</reference>
<feature type="region of interest" description="Disordered" evidence="10">
    <location>
        <begin position="1"/>
        <end position="30"/>
    </location>
</feature>
<protein>
    <recommendedName>
        <fullName evidence="12">EF-hand domain-containing protein</fullName>
    </recommendedName>
</protein>
<feature type="transmembrane region" description="Helical" evidence="11">
    <location>
        <begin position="264"/>
        <end position="284"/>
    </location>
</feature>
<keyword evidence="6 11" id="KW-1133">Transmembrane helix</keyword>
<feature type="compositionally biased region" description="Basic residues" evidence="10">
    <location>
        <begin position="1"/>
        <end position="10"/>
    </location>
</feature>
<evidence type="ECO:0000256" key="11">
    <source>
        <dbReference type="SAM" id="Phobius"/>
    </source>
</evidence>
<keyword evidence="4" id="KW-0677">Repeat</keyword>
<feature type="domain" description="EF-hand" evidence="12">
    <location>
        <begin position="111"/>
        <end position="146"/>
    </location>
</feature>
<feature type="transmembrane region" description="Helical" evidence="11">
    <location>
        <begin position="412"/>
        <end position="433"/>
    </location>
</feature>
<feature type="transmembrane region" description="Helical" evidence="11">
    <location>
        <begin position="439"/>
        <end position="457"/>
    </location>
</feature>
<gene>
    <name evidence="13" type="ORF">HK105_208542</name>
</gene>
<dbReference type="PANTHER" id="PTHR23049">
    <property type="entry name" value="MYOSIN REGULATORY LIGHT CHAIN 2"/>
    <property type="match status" value="1"/>
</dbReference>
<evidence type="ECO:0000259" key="12">
    <source>
        <dbReference type="PROSITE" id="PS50222"/>
    </source>
</evidence>
<comment type="caution">
    <text evidence="13">The sequence shown here is derived from an EMBL/GenBank/DDBJ whole genome shotgun (WGS) entry which is preliminary data.</text>
</comment>
<evidence type="ECO:0000313" key="14">
    <source>
        <dbReference type="Proteomes" id="UP001527925"/>
    </source>
</evidence>
<feature type="transmembrane region" description="Helical" evidence="11">
    <location>
        <begin position="304"/>
        <end position="322"/>
    </location>
</feature>
<evidence type="ECO:0000256" key="6">
    <source>
        <dbReference type="ARBA" id="ARBA00022989"/>
    </source>
</evidence>
<evidence type="ECO:0000256" key="5">
    <source>
        <dbReference type="ARBA" id="ARBA00022837"/>
    </source>
</evidence>
<dbReference type="PROSITE" id="PS50222">
    <property type="entry name" value="EF_HAND_2"/>
    <property type="match status" value="2"/>
</dbReference>
<comment type="subcellular location">
    <subcellularLocation>
        <location evidence="1">Cell membrane</location>
        <topology evidence="1">Multi-pass membrane protein</topology>
    </subcellularLocation>
</comment>
<dbReference type="Pfam" id="PF02537">
    <property type="entry name" value="CRCB"/>
    <property type="match status" value="2"/>
</dbReference>
<keyword evidence="5" id="KW-0106">Calcium</keyword>
<dbReference type="Proteomes" id="UP001527925">
    <property type="component" value="Unassembled WGS sequence"/>
</dbReference>
<evidence type="ECO:0000256" key="8">
    <source>
        <dbReference type="ARBA" id="ARBA00035120"/>
    </source>
</evidence>